<evidence type="ECO:0000259" key="3">
    <source>
        <dbReference type="PROSITE" id="PS01031"/>
    </source>
</evidence>
<gene>
    <name evidence="4" type="ORF">G4V63_15440</name>
</gene>
<evidence type="ECO:0000256" key="2">
    <source>
        <dbReference type="RuleBase" id="RU003616"/>
    </source>
</evidence>
<dbReference type="EMBL" id="JAAMRR010000786">
    <property type="protein sequence ID" value="NGX96552.1"/>
    <property type="molecule type" value="Genomic_DNA"/>
</dbReference>
<comment type="similarity">
    <text evidence="1 2">Belongs to the small heat shock protein (HSP20) family.</text>
</comment>
<dbReference type="PANTHER" id="PTHR11527">
    <property type="entry name" value="HEAT-SHOCK PROTEIN 20 FAMILY MEMBER"/>
    <property type="match status" value="1"/>
</dbReference>
<dbReference type="Pfam" id="PF00011">
    <property type="entry name" value="HSP20"/>
    <property type="match status" value="1"/>
</dbReference>
<dbReference type="Proteomes" id="UP000480266">
    <property type="component" value="Unassembled WGS sequence"/>
</dbReference>
<protein>
    <submittedName>
        <fullName evidence="4">Hsp20/alpha crystallin family protein</fullName>
    </submittedName>
</protein>
<feature type="domain" description="SHSP" evidence="3">
    <location>
        <begin position="36"/>
        <end position="143"/>
    </location>
</feature>
<evidence type="ECO:0000313" key="4">
    <source>
        <dbReference type="EMBL" id="NGX96552.1"/>
    </source>
</evidence>
<dbReference type="InterPro" id="IPR002068">
    <property type="entry name" value="A-crystallin/Hsp20_dom"/>
</dbReference>
<dbReference type="PROSITE" id="PS01031">
    <property type="entry name" value="SHSP"/>
    <property type="match status" value="1"/>
</dbReference>
<dbReference type="Gene3D" id="2.60.40.790">
    <property type="match status" value="1"/>
</dbReference>
<sequence>MAAIDPGTLMWARACELIDRAERLHRQFFQPRAVPVRDLCWEPPVDVIETDADLLISVALPGVDSNAVKVTVENGLVMVTGFRRTNTLPRSSRIHRLEIPYGRFERRITFPASSLELAQAEFADGCLMLKFTKQPFTEEKINV</sequence>
<comment type="caution">
    <text evidence="4">The sequence shown here is derived from an EMBL/GenBank/DDBJ whole genome shotgun (WGS) entry which is preliminary data.</text>
</comment>
<reference evidence="4" key="1">
    <citation type="submission" date="2020-02" db="EMBL/GenBank/DDBJ databases">
        <title>Draft genome sequence of Candidatus Afipia apatlaquensis IBT-C3, a potential strain for decolorization of textile dyes.</title>
        <authorList>
            <person name="Sanchez-Reyes A."/>
            <person name="Breton-Deval L."/>
            <person name="Mangelson H."/>
            <person name="Sanchez-Flores A."/>
        </authorList>
    </citation>
    <scope>NUCLEOTIDE SEQUENCE [LARGE SCALE GENOMIC DNA]</scope>
    <source>
        <strain evidence="4">IBT-C3</strain>
    </source>
</reference>
<dbReference type="SUPFAM" id="SSF49764">
    <property type="entry name" value="HSP20-like chaperones"/>
    <property type="match status" value="1"/>
</dbReference>
<dbReference type="CDD" id="cd06464">
    <property type="entry name" value="ACD_sHsps-like"/>
    <property type="match status" value="1"/>
</dbReference>
<evidence type="ECO:0000256" key="1">
    <source>
        <dbReference type="PROSITE-ProRule" id="PRU00285"/>
    </source>
</evidence>
<dbReference type="AlphaFoldDB" id="A0A7C9VLU3"/>
<evidence type="ECO:0000313" key="5">
    <source>
        <dbReference type="Proteomes" id="UP000480266"/>
    </source>
</evidence>
<accession>A0A7C9VLU3</accession>
<organism evidence="4 5">
    <name type="scientific">Candidatus Afipia apatlaquensis</name>
    <dbReference type="NCBI Taxonomy" id="2712852"/>
    <lineage>
        <taxon>Bacteria</taxon>
        <taxon>Pseudomonadati</taxon>
        <taxon>Pseudomonadota</taxon>
        <taxon>Alphaproteobacteria</taxon>
        <taxon>Hyphomicrobiales</taxon>
        <taxon>Nitrobacteraceae</taxon>
        <taxon>Afipia</taxon>
    </lineage>
</organism>
<dbReference type="InterPro" id="IPR008978">
    <property type="entry name" value="HSP20-like_chaperone"/>
</dbReference>
<keyword evidence="5" id="KW-1185">Reference proteome</keyword>
<name>A0A7C9VLU3_9BRAD</name>
<dbReference type="InterPro" id="IPR031107">
    <property type="entry name" value="Small_HSP"/>
</dbReference>
<proteinExistence type="inferred from homology"/>